<protein>
    <submittedName>
        <fullName evidence="1">Uncharacterized protein</fullName>
    </submittedName>
</protein>
<gene>
    <name evidence="1" type="ORF">ERUC_LOCUS11975</name>
</gene>
<evidence type="ECO:0000313" key="1">
    <source>
        <dbReference type="EMBL" id="CAH8330295.1"/>
    </source>
</evidence>
<comment type="caution">
    <text evidence="1">The sequence shown here is derived from an EMBL/GenBank/DDBJ whole genome shotgun (WGS) entry which is preliminary data.</text>
</comment>
<reference evidence="1 2" key="1">
    <citation type="submission" date="2022-03" db="EMBL/GenBank/DDBJ databases">
        <authorList>
            <person name="Macdonald S."/>
            <person name="Ahmed S."/>
            <person name="Newling K."/>
        </authorList>
    </citation>
    <scope>NUCLEOTIDE SEQUENCE [LARGE SCALE GENOMIC DNA]</scope>
</reference>
<dbReference type="Proteomes" id="UP001642260">
    <property type="component" value="Unassembled WGS sequence"/>
</dbReference>
<dbReference type="AlphaFoldDB" id="A0ABC8JJU4"/>
<sequence length="72" mass="7810">MSCFGCCGGNDFRRVVETGPKPVYVQQVHFTLCPGGGHHHKPDPPKNSPVIQMQPISVPAIPADELKDITDN</sequence>
<organism evidence="1 2">
    <name type="scientific">Eruca vesicaria subsp. sativa</name>
    <name type="common">Garden rocket</name>
    <name type="synonym">Eruca sativa</name>
    <dbReference type="NCBI Taxonomy" id="29727"/>
    <lineage>
        <taxon>Eukaryota</taxon>
        <taxon>Viridiplantae</taxon>
        <taxon>Streptophyta</taxon>
        <taxon>Embryophyta</taxon>
        <taxon>Tracheophyta</taxon>
        <taxon>Spermatophyta</taxon>
        <taxon>Magnoliopsida</taxon>
        <taxon>eudicotyledons</taxon>
        <taxon>Gunneridae</taxon>
        <taxon>Pentapetalae</taxon>
        <taxon>rosids</taxon>
        <taxon>malvids</taxon>
        <taxon>Brassicales</taxon>
        <taxon>Brassicaceae</taxon>
        <taxon>Brassiceae</taxon>
        <taxon>Eruca</taxon>
    </lineage>
</organism>
<keyword evidence="2" id="KW-1185">Reference proteome</keyword>
<name>A0ABC8JJU4_ERUVS</name>
<dbReference type="EMBL" id="CAKOAT010113266">
    <property type="protein sequence ID" value="CAH8330295.1"/>
    <property type="molecule type" value="Genomic_DNA"/>
</dbReference>
<accession>A0ABC8JJU4</accession>
<evidence type="ECO:0000313" key="2">
    <source>
        <dbReference type="Proteomes" id="UP001642260"/>
    </source>
</evidence>
<proteinExistence type="predicted"/>